<evidence type="ECO:0000256" key="3">
    <source>
        <dbReference type="ARBA" id="ARBA00022448"/>
    </source>
</evidence>
<feature type="domain" description="ABC transmembrane type-1" evidence="9">
    <location>
        <begin position="92"/>
        <end position="297"/>
    </location>
</feature>
<feature type="transmembrane region" description="Helical" evidence="8">
    <location>
        <begin position="172"/>
        <end position="197"/>
    </location>
</feature>
<feature type="transmembrane region" description="Helical" evidence="8">
    <location>
        <begin position="280"/>
        <end position="298"/>
    </location>
</feature>
<dbReference type="InterPro" id="IPR000515">
    <property type="entry name" value="MetI-like"/>
</dbReference>
<dbReference type="CDD" id="cd06261">
    <property type="entry name" value="TM_PBP2"/>
    <property type="match status" value="1"/>
</dbReference>
<evidence type="ECO:0000256" key="4">
    <source>
        <dbReference type="ARBA" id="ARBA00022475"/>
    </source>
</evidence>
<evidence type="ECO:0000256" key="5">
    <source>
        <dbReference type="ARBA" id="ARBA00022692"/>
    </source>
</evidence>
<proteinExistence type="inferred from homology"/>
<sequence>MTDASVRISHVAAGHSRVSRAEPWQVRLGTALSKPGFLAALPVGILLLAGFVGPLALVFLFAFMPPQTFSVLQAPTLANFRTIFSDSYYLSFLASLQLAASTVAILLVICYPLAIAMVRVFTRKAGILALVLAAPLFVADNLRLMGWMLFLVKGGVVSGTMQTYLGIPVDSMLYTFSATLFGLVYINLPMMLFPMILGVSMVPAQMREAAFDLGASRWQVMKEVDIPLAMPGIMIGALITFILAAGAITEAKVLGGTAVVMIAQDIQKEFTFAQNWPKGSALSMLMIVLAGSLALAMFKRVDLDAIFGRKG</sequence>
<comment type="subcellular location">
    <subcellularLocation>
        <location evidence="1 8">Cell membrane</location>
        <topology evidence="1 8">Multi-pass membrane protein</topology>
    </subcellularLocation>
</comment>
<dbReference type="OrthoDB" id="7915284at2"/>
<evidence type="ECO:0000256" key="2">
    <source>
        <dbReference type="ARBA" id="ARBA00007069"/>
    </source>
</evidence>
<keyword evidence="7 8" id="KW-0472">Membrane</keyword>
<organism evidence="10 11">
    <name type="scientific">Pararhizobium antarcticum</name>
    <dbReference type="NCBI Taxonomy" id="1798805"/>
    <lineage>
        <taxon>Bacteria</taxon>
        <taxon>Pseudomonadati</taxon>
        <taxon>Pseudomonadota</taxon>
        <taxon>Alphaproteobacteria</taxon>
        <taxon>Hyphomicrobiales</taxon>
        <taxon>Rhizobiaceae</taxon>
        <taxon>Rhizobium/Agrobacterium group</taxon>
        <taxon>Pararhizobium</taxon>
    </lineage>
</organism>
<dbReference type="Gene3D" id="1.10.3720.10">
    <property type="entry name" value="MetI-like"/>
    <property type="match status" value="1"/>
</dbReference>
<feature type="transmembrane region" description="Helical" evidence="8">
    <location>
        <begin position="226"/>
        <end position="248"/>
    </location>
</feature>
<keyword evidence="3 8" id="KW-0813">Transport</keyword>
<protein>
    <recommendedName>
        <fullName evidence="9">ABC transmembrane type-1 domain-containing protein</fullName>
    </recommendedName>
</protein>
<dbReference type="GO" id="GO:0055085">
    <property type="term" value="P:transmembrane transport"/>
    <property type="evidence" value="ECO:0007669"/>
    <property type="project" value="InterPro"/>
</dbReference>
<dbReference type="PANTHER" id="PTHR42929">
    <property type="entry name" value="INNER MEMBRANE ABC TRANSPORTER PERMEASE PROTEIN YDCU-RELATED-RELATED"/>
    <property type="match status" value="1"/>
</dbReference>
<feature type="transmembrane region" description="Helical" evidence="8">
    <location>
        <begin position="88"/>
        <end position="115"/>
    </location>
</feature>
<reference evidence="10 11" key="1">
    <citation type="submission" date="2016-02" db="EMBL/GenBank/DDBJ databases">
        <title>Genome sequencing of a beta-galactosidase producing bacteria Rhizobium sp. 59.</title>
        <authorList>
            <person name="Wang D."/>
            <person name="Kot W."/>
            <person name="Qin Y."/>
            <person name="Hansen L."/>
            <person name="Naqvi K."/>
            <person name="Rensing C."/>
        </authorList>
    </citation>
    <scope>NUCLEOTIDE SEQUENCE [LARGE SCALE GENOMIC DNA]</scope>
    <source>
        <strain evidence="10 11">59</strain>
    </source>
</reference>
<evidence type="ECO:0000313" key="11">
    <source>
        <dbReference type="Proteomes" id="UP000182661"/>
    </source>
</evidence>
<comment type="caution">
    <text evidence="10">The sequence shown here is derived from an EMBL/GenBank/DDBJ whole genome shotgun (WGS) entry which is preliminary data.</text>
</comment>
<dbReference type="Proteomes" id="UP000182661">
    <property type="component" value="Unassembled WGS sequence"/>
</dbReference>
<dbReference type="EMBL" id="LSRP01000096">
    <property type="protein sequence ID" value="OJF94942.1"/>
    <property type="molecule type" value="Genomic_DNA"/>
</dbReference>
<evidence type="ECO:0000256" key="6">
    <source>
        <dbReference type="ARBA" id="ARBA00022989"/>
    </source>
</evidence>
<dbReference type="AlphaFoldDB" id="A0A657LRG9"/>
<feature type="transmembrane region" description="Helical" evidence="8">
    <location>
        <begin position="127"/>
        <end position="152"/>
    </location>
</feature>
<dbReference type="PANTHER" id="PTHR42929:SF1">
    <property type="entry name" value="INNER MEMBRANE ABC TRANSPORTER PERMEASE PROTEIN YDCU-RELATED"/>
    <property type="match status" value="1"/>
</dbReference>
<dbReference type="RefSeq" id="WP_083531207.1">
    <property type="nucleotide sequence ID" value="NZ_LSRP01000096.1"/>
</dbReference>
<dbReference type="InterPro" id="IPR035906">
    <property type="entry name" value="MetI-like_sf"/>
</dbReference>
<evidence type="ECO:0000256" key="8">
    <source>
        <dbReference type="RuleBase" id="RU363032"/>
    </source>
</evidence>
<dbReference type="PROSITE" id="PS50928">
    <property type="entry name" value="ABC_TM1"/>
    <property type="match status" value="1"/>
</dbReference>
<gene>
    <name evidence="10" type="ORF">AX760_03660</name>
</gene>
<dbReference type="Pfam" id="PF00528">
    <property type="entry name" value="BPD_transp_1"/>
    <property type="match status" value="1"/>
</dbReference>
<evidence type="ECO:0000256" key="7">
    <source>
        <dbReference type="ARBA" id="ARBA00023136"/>
    </source>
</evidence>
<accession>A0A657LRG9</accession>
<keyword evidence="5 8" id="KW-0812">Transmembrane</keyword>
<evidence type="ECO:0000259" key="9">
    <source>
        <dbReference type="PROSITE" id="PS50928"/>
    </source>
</evidence>
<name>A0A657LRG9_9HYPH</name>
<evidence type="ECO:0000256" key="1">
    <source>
        <dbReference type="ARBA" id="ARBA00004651"/>
    </source>
</evidence>
<dbReference type="GO" id="GO:0005886">
    <property type="term" value="C:plasma membrane"/>
    <property type="evidence" value="ECO:0007669"/>
    <property type="project" value="UniProtKB-SubCell"/>
</dbReference>
<feature type="transmembrane region" description="Helical" evidence="8">
    <location>
        <begin position="37"/>
        <end position="63"/>
    </location>
</feature>
<keyword evidence="11" id="KW-1185">Reference proteome</keyword>
<keyword evidence="6 8" id="KW-1133">Transmembrane helix</keyword>
<comment type="similarity">
    <text evidence="2">Belongs to the binding-protein-dependent transport system permease family. CysTW subfamily.</text>
</comment>
<evidence type="ECO:0000313" key="10">
    <source>
        <dbReference type="EMBL" id="OJF94942.1"/>
    </source>
</evidence>
<keyword evidence="4" id="KW-1003">Cell membrane</keyword>
<dbReference type="SUPFAM" id="SSF161098">
    <property type="entry name" value="MetI-like"/>
    <property type="match status" value="1"/>
</dbReference>